<reference evidence="1 2" key="1">
    <citation type="journal article" date="2022" name="bioRxiv">
        <title>The genome of the oomycete Peronosclerospora sorghi, a cosmopolitan pathogen of maize and sorghum, is inflated with dispersed pseudogenes.</title>
        <authorList>
            <person name="Fletcher K."/>
            <person name="Martin F."/>
            <person name="Isakeit T."/>
            <person name="Cavanaugh K."/>
            <person name="Magill C."/>
            <person name="Michelmore R."/>
        </authorList>
    </citation>
    <scope>NUCLEOTIDE SEQUENCE [LARGE SCALE GENOMIC DNA]</scope>
    <source>
        <strain evidence="1">P6</strain>
    </source>
</reference>
<evidence type="ECO:0000313" key="2">
    <source>
        <dbReference type="Proteomes" id="UP001163321"/>
    </source>
</evidence>
<dbReference type="Proteomes" id="UP001163321">
    <property type="component" value="Chromosome 3"/>
</dbReference>
<organism evidence="1 2">
    <name type="scientific">Peronosclerospora sorghi</name>
    <dbReference type="NCBI Taxonomy" id="230839"/>
    <lineage>
        <taxon>Eukaryota</taxon>
        <taxon>Sar</taxon>
        <taxon>Stramenopiles</taxon>
        <taxon>Oomycota</taxon>
        <taxon>Peronosporomycetes</taxon>
        <taxon>Peronosporales</taxon>
        <taxon>Peronosporaceae</taxon>
        <taxon>Peronosclerospora</taxon>
    </lineage>
</organism>
<name>A0ACC0W7N5_9STRA</name>
<sequence>MLTSHSLSFYRTAPQDRITLNDFEELGHKRIELLSQIQARWTCCSISKLPINLDKVAEVQDFPPNSDADIVSHYALRLAFCRVTSDWEWFVSAEARLLAARLSTFPPFTAVALLASEGIKYEVLNEDNRLLDLSKHGIYRVPFMDAPDLVKTRDVLVRDGFCLIPLRKMKFVAIYRYQQCLENQMRDLQCAVPAQPLEFERLTPILDEFLSMARSFTSSTTPFGTKAGKHKLQVAEIDRIAEKHFPLCMKHLHRKLREHHHLKYDGRVQYRMFLKGAGVGVNDCIEFFRTEFVQKIPAAKFDKEYAYHIRHSYGLEGSRKDYAPLSCEQIMSRSAPGHGQYHGCPFKHWGQSALQKELRRSRLSLETSTEIMEKASTGHCQSACRVLLCALNLSAAHSSLETLHANHSSGIIMHPNAIKSFSHVYEWLGPLLARFHATIDSGRDAVHTHHPRHSRDPQPQHEPDTTFLDNRKRPSMFRTLSSYDDTPVRTVWRDTVCSPNVASALRALCGSPPPRGLSLLVASKRDPWTTTAGSDPCVPGRRQLLRRANSTNSIYLRMGTLEMPDQDATLHCVATVLSSHLAAASSRPPVPLLPCLCPHVRPARRRRPPCPTRPACELAAFIKRILKLAKTDAECIIMTLVSVERLLTATRGRLEIQRAMWLRMVFYYRTWR</sequence>
<accession>A0ACC0W7N5</accession>
<comment type="caution">
    <text evidence="1">The sequence shown here is derived from an EMBL/GenBank/DDBJ whole genome shotgun (WGS) entry which is preliminary data.</text>
</comment>
<proteinExistence type="predicted"/>
<dbReference type="EMBL" id="CM047582">
    <property type="protein sequence ID" value="KAI9914752.1"/>
    <property type="molecule type" value="Genomic_DNA"/>
</dbReference>
<evidence type="ECO:0000313" key="1">
    <source>
        <dbReference type="EMBL" id="KAI9914752.1"/>
    </source>
</evidence>
<keyword evidence="2" id="KW-1185">Reference proteome</keyword>
<protein>
    <submittedName>
        <fullName evidence="1">Uncharacterized protein</fullName>
    </submittedName>
</protein>
<gene>
    <name evidence="1" type="ORF">PsorP6_008059</name>
</gene>